<dbReference type="GO" id="GO:0005634">
    <property type="term" value="C:nucleus"/>
    <property type="evidence" value="ECO:0007669"/>
    <property type="project" value="TreeGrafter"/>
</dbReference>
<keyword evidence="5" id="KW-1185">Reference proteome</keyword>
<dbReference type="PANTHER" id="PTHR10943">
    <property type="entry name" value="26S PROTEASOME NON-ATPASE REGULATORY SUBUNIT"/>
    <property type="match status" value="1"/>
</dbReference>
<evidence type="ECO:0000313" key="4">
    <source>
        <dbReference type="EMBL" id="ORD94840.1"/>
    </source>
</evidence>
<evidence type="ECO:0000256" key="3">
    <source>
        <dbReference type="SAM" id="MobiDB-lite"/>
    </source>
</evidence>
<dbReference type="AlphaFoldDB" id="A0A1Y1S8S1"/>
<feature type="compositionally biased region" description="Low complexity" evidence="3">
    <location>
        <begin position="34"/>
        <end position="58"/>
    </location>
</feature>
<dbReference type="GO" id="GO:0034515">
    <property type="term" value="C:proteasome storage granule"/>
    <property type="evidence" value="ECO:0007669"/>
    <property type="project" value="TreeGrafter"/>
</dbReference>
<dbReference type="PANTHER" id="PTHR10943:SF2">
    <property type="entry name" value="26S PROTEASOME NON-ATPASE REGULATORY SUBUNIT 1"/>
    <property type="match status" value="1"/>
</dbReference>
<sequence length="393" mass="43663">MTVVEYLREIRRSTDFKRVIRVVNLALGMITGMGSNNSSKGDNNSKGGSKGNKNNKGNTIITNDDSKVNNCNSKNDSKVNNCNSNNSNNSNNLHLDELLHRLGASYANTGNLSVIDQILQHVNSGSDDTRRHAVIALGLVIGYNTILIRQIMIPLATSHSMHVRAAAAICLGFFSTETVDESEAATVIGLLEALLFDTEDLVKQQAAIGIGIALQQYNEVDYTNKSSTPNFVRIAKWLNSTIANRVDSKCVKIGASLGRSLMELGGRSAILSIRNMNGQTDPFRVAAFQLMAHTWYWTPLTAIVSALVLPTPCIRLDSGNQTTETTTISTKYRETFVFMDETKRSRRFKRNKKEKIGNITRKHDGELKNMAKINYKDVIRRNRWNMIDWTGDS</sequence>
<evidence type="ECO:0000313" key="5">
    <source>
        <dbReference type="Proteomes" id="UP000192639"/>
    </source>
</evidence>
<evidence type="ECO:0000256" key="2">
    <source>
        <dbReference type="ARBA" id="ARBA00022942"/>
    </source>
</evidence>
<dbReference type="Proteomes" id="UP000192639">
    <property type="component" value="Unassembled WGS sequence"/>
</dbReference>
<accession>A0A1Y1S8S1</accession>
<keyword evidence="1" id="KW-0677">Repeat</keyword>
<name>A0A1Y1S8S1_9MICR</name>
<dbReference type="GO" id="GO:0008540">
    <property type="term" value="C:proteasome regulatory particle, base subcomplex"/>
    <property type="evidence" value="ECO:0007669"/>
    <property type="project" value="TreeGrafter"/>
</dbReference>
<comment type="caution">
    <text evidence="4">The sequence shown here is derived from an EMBL/GenBank/DDBJ whole genome shotgun (WGS) entry which is preliminary data.</text>
</comment>
<dbReference type="VEuPathDB" id="MicrosporidiaDB:ECANGB1_2236"/>
<feature type="region of interest" description="Disordered" evidence="3">
    <location>
        <begin position="33"/>
        <end position="75"/>
    </location>
</feature>
<dbReference type="Pfam" id="PF13646">
    <property type="entry name" value="HEAT_2"/>
    <property type="match status" value="1"/>
</dbReference>
<dbReference type="GO" id="GO:0043161">
    <property type="term" value="P:proteasome-mediated ubiquitin-dependent protein catabolic process"/>
    <property type="evidence" value="ECO:0007669"/>
    <property type="project" value="TreeGrafter"/>
</dbReference>
<keyword evidence="2" id="KW-0647">Proteasome</keyword>
<organism evidence="4 5">
    <name type="scientific">Enterospora canceri</name>
    <dbReference type="NCBI Taxonomy" id="1081671"/>
    <lineage>
        <taxon>Eukaryota</taxon>
        <taxon>Fungi</taxon>
        <taxon>Fungi incertae sedis</taxon>
        <taxon>Microsporidia</taxon>
        <taxon>Enterocytozoonidae</taxon>
        <taxon>Enterospora</taxon>
    </lineage>
</organism>
<dbReference type="InterPro" id="IPR011989">
    <property type="entry name" value="ARM-like"/>
</dbReference>
<dbReference type="EMBL" id="LWDP01000008">
    <property type="protein sequence ID" value="ORD94840.1"/>
    <property type="molecule type" value="Genomic_DNA"/>
</dbReference>
<dbReference type="SUPFAM" id="SSF48371">
    <property type="entry name" value="ARM repeat"/>
    <property type="match status" value="1"/>
</dbReference>
<reference evidence="4 5" key="1">
    <citation type="journal article" date="2017" name="Environ. Microbiol.">
        <title>Decay of the glycolytic pathway and adaptation to intranuclear parasitism within Enterocytozoonidae microsporidia.</title>
        <authorList>
            <person name="Wiredu Boakye D."/>
            <person name="Jaroenlak P."/>
            <person name="Prachumwat A."/>
            <person name="Williams T.A."/>
            <person name="Bateman K.S."/>
            <person name="Itsathitphaisarn O."/>
            <person name="Sritunyalucksana K."/>
            <person name="Paszkiewicz K.H."/>
            <person name="Moore K.A."/>
            <person name="Stentiford G.D."/>
            <person name="Williams B.A."/>
        </authorList>
    </citation>
    <scope>NUCLEOTIDE SEQUENCE [LARGE SCALE GENOMIC DNA]</scope>
    <source>
        <strain evidence="4 5">GB1</strain>
    </source>
</reference>
<dbReference type="OrthoDB" id="2196194at2759"/>
<protein>
    <submittedName>
        <fullName evidence="4">RPN2</fullName>
    </submittedName>
</protein>
<dbReference type="Gene3D" id="1.25.10.10">
    <property type="entry name" value="Leucine-rich Repeat Variant"/>
    <property type="match status" value="1"/>
</dbReference>
<evidence type="ECO:0000256" key="1">
    <source>
        <dbReference type="ARBA" id="ARBA00022737"/>
    </source>
</evidence>
<dbReference type="InterPro" id="IPR016024">
    <property type="entry name" value="ARM-type_fold"/>
</dbReference>
<gene>
    <name evidence="4" type="primary">RPN2</name>
    <name evidence="4" type="ORF">ECANGB1_2236</name>
</gene>
<proteinExistence type="predicted"/>